<evidence type="ECO:0000313" key="2">
    <source>
        <dbReference type="EMBL" id="XBV83939.1"/>
    </source>
</evidence>
<sequence length="205" mass="23288">MPLTHNATRSYSARLDQPGLLDQLELPYPACQSLNTPSFTFDPGRTRYEPLFFKMYGASAREVRSHLEPVNWFGQTVQVTGVNGAAASLRAVANEVAQHPELLRYVHPSAGTFLWRKVAGTPRQSVHSFGAAIDLNTAYSDYWLWRGFKEGQPGIRYRNRLPLALVQIFERHGWIWGGRWYHYDTMHFEYRPELTSAATCGVSAP</sequence>
<dbReference type="Pfam" id="PF13539">
    <property type="entry name" value="Peptidase_M15_4"/>
    <property type="match status" value="1"/>
</dbReference>
<organism evidence="2">
    <name type="scientific">Deinococcus sonorensis KR-87</name>
    <dbReference type="NCBI Taxonomy" id="694439"/>
    <lineage>
        <taxon>Bacteria</taxon>
        <taxon>Thermotogati</taxon>
        <taxon>Deinococcota</taxon>
        <taxon>Deinococci</taxon>
        <taxon>Deinococcales</taxon>
        <taxon>Deinococcaceae</taxon>
        <taxon>Deinococcus</taxon>
    </lineage>
</organism>
<dbReference type="InterPro" id="IPR009045">
    <property type="entry name" value="Zn_M74/Hedgehog-like"/>
</dbReference>
<protein>
    <submittedName>
        <fullName evidence="2">M15 family metallopeptidase</fullName>
    </submittedName>
</protein>
<feature type="domain" description="Peptidase M15C" evidence="1">
    <location>
        <begin position="120"/>
        <end position="190"/>
    </location>
</feature>
<geneLocation type="plasmid" evidence="2">
    <name>pDson03</name>
</geneLocation>
<evidence type="ECO:0000259" key="1">
    <source>
        <dbReference type="Pfam" id="PF13539"/>
    </source>
</evidence>
<dbReference type="InterPro" id="IPR039561">
    <property type="entry name" value="Peptidase_M15C"/>
</dbReference>
<dbReference type="EMBL" id="CP158298">
    <property type="protein sequence ID" value="XBV83939.1"/>
    <property type="molecule type" value="Genomic_DNA"/>
</dbReference>
<dbReference type="RefSeq" id="WP_350241823.1">
    <property type="nucleotide sequence ID" value="NZ_CP158298.1"/>
</dbReference>
<name>A0AAU7U657_9DEIO</name>
<gene>
    <name evidence="2" type="ORF">ABOD76_04420</name>
</gene>
<keyword evidence="2" id="KW-0614">Plasmid</keyword>
<dbReference type="GO" id="GO:0008233">
    <property type="term" value="F:peptidase activity"/>
    <property type="evidence" value="ECO:0007669"/>
    <property type="project" value="InterPro"/>
</dbReference>
<reference evidence="2" key="1">
    <citation type="submission" date="2024-06" db="EMBL/GenBank/DDBJ databases">
        <title>Draft Genome Sequence of Deinococcus sonorensis Type Strain KR-87, a Biofilm Producing Representative of the Genus Deinococcus.</title>
        <authorList>
            <person name="Boren L.S."/>
            <person name="Grosso R.A."/>
            <person name="Hugenberg-Cox A.N."/>
            <person name="Hill J.T.E."/>
            <person name="Albert C.M."/>
            <person name="Tuohy J.M."/>
        </authorList>
    </citation>
    <scope>NUCLEOTIDE SEQUENCE</scope>
    <source>
        <strain evidence="2">KR-87</strain>
        <plasmid evidence="2">pDson03</plasmid>
    </source>
</reference>
<dbReference type="KEGG" id="dsc:ABOD76_04420"/>
<accession>A0AAU7U657</accession>
<dbReference type="Gene3D" id="3.30.1380.10">
    <property type="match status" value="1"/>
</dbReference>
<dbReference type="AlphaFoldDB" id="A0AAU7U657"/>
<proteinExistence type="predicted"/>
<dbReference type="SUPFAM" id="SSF55166">
    <property type="entry name" value="Hedgehog/DD-peptidase"/>
    <property type="match status" value="1"/>
</dbReference>